<keyword evidence="2" id="KW-1185">Reference proteome</keyword>
<protein>
    <submittedName>
        <fullName evidence="1">Uncharacterized protein</fullName>
    </submittedName>
</protein>
<accession>A0A1S8T6V8</accession>
<evidence type="ECO:0000313" key="1">
    <source>
        <dbReference type="EMBL" id="OOM73517.1"/>
    </source>
</evidence>
<dbReference type="Proteomes" id="UP000190890">
    <property type="component" value="Unassembled WGS sequence"/>
</dbReference>
<dbReference type="AlphaFoldDB" id="A0A1S8T6V8"/>
<gene>
    <name evidence="1" type="ORF">CLPUN_45400</name>
</gene>
<comment type="caution">
    <text evidence="1">The sequence shown here is derived from an EMBL/GenBank/DDBJ whole genome shotgun (WGS) entry which is preliminary data.</text>
</comment>
<name>A0A1S8T6V8_9CLOT</name>
<reference evidence="1 2" key="1">
    <citation type="submission" date="2016-05" db="EMBL/GenBank/DDBJ databases">
        <title>Microbial solvent formation.</title>
        <authorList>
            <person name="Poehlein A."/>
            <person name="Montoya Solano J.D."/>
            <person name="Flitsch S."/>
            <person name="Krabben P."/>
            <person name="Duerre P."/>
            <person name="Daniel R."/>
        </authorList>
    </citation>
    <scope>NUCLEOTIDE SEQUENCE [LARGE SCALE GENOMIC DNA]</scope>
    <source>
        <strain evidence="1 2">DSM 2619</strain>
    </source>
</reference>
<dbReference type="RefSeq" id="WP_198944395.1">
    <property type="nucleotide sequence ID" value="NZ_LZZM01000215.1"/>
</dbReference>
<dbReference type="EMBL" id="LZZM01000215">
    <property type="protein sequence ID" value="OOM73517.1"/>
    <property type="molecule type" value="Genomic_DNA"/>
</dbReference>
<evidence type="ECO:0000313" key="2">
    <source>
        <dbReference type="Proteomes" id="UP000190890"/>
    </source>
</evidence>
<sequence>MKSRQQITVRVHHPETVEGMELLKKSQATVMINILEKQLGEKKVEELFEYMKKKTQQT</sequence>
<organism evidence="1 2">
    <name type="scientific">Clostridium puniceum</name>
    <dbReference type="NCBI Taxonomy" id="29367"/>
    <lineage>
        <taxon>Bacteria</taxon>
        <taxon>Bacillati</taxon>
        <taxon>Bacillota</taxon>
        <taxon>Clostridia</taxon>
        <taxon>Eubacteriales</taxon>
        <taxon>Clostridiaceae</taxon>
        <taxon>Clostridium</taxon>
    </lineage>
</organism>
<proteinExistence type="predicted"/>